<evidence type="ECO:0000313" key="11">
    <source>
        <dbReference type="Proteomes" id="UP000238823"/>
    </source>
</evidence>
<dbReference type="InterPro" id="IPR023408">
    <property type="entry name" value="MscS_beta-dom_sf"/>
</dbReference>
<dbReference type="GO" id="GO:0008381">
    <property type="term" value="F:mechanosensitive monoatomic ion channel activity"/>
    <property type="evidence" value="ECO:0007669"/>
    <property type="project" value="InterPro"/>
</dbReference>
<organism evidence="10 11">
    <name type="scientific">Enhygromyxa salina</name>
    <dbReference type="NCBI Taxonomy" id="215803"/>
    <lineage>
        <taxon>Bacteria</taxon>
        <taxon>Pseudomonadati</taxon>
        <taxon>Myxococcota</taxon>
        <taxon>Polyangia</taxon>
        <taxon>Nannocystales</taxon>
        <taxon>Nannocystaceae</taxon>
        <taxon>Enhygromyxa</taxon>
    </lineage>
</organism>
<dbReference type="SUPFAM" id="SSF82689">
    <property type="entry name" value="Mechanosensitive channel protein MscS (YggB), C-terminal domain"/>
    <property type="match status" value="1"/>
</dbReference>
<keyword evidence="4 7" id="KW-0812">Transmembrane</keyword>
<dbReference type="SUPFAM" id="SSF82861">
    <property type="entry name" value="Mechanosensitive channel protein MscS (YggB), transmembrane region"/>
    <property type="match status" value="1"/>
</dbReference>
<dbReference type="PANTHER" id="PTHR30221">
    <property type="entry name" value="SMALL-CONDUCTANCE MECHANOSENSITIVE CHANNEL"/>
    <property type="match status" value="1"/>
</dbReference>
<dbReference type="AlphaFoldDB" id="A0A2S9YV52"/>
<protein>
    <submittedName>
        <fullName evidence="10">Putative MscS family protein 1</fullName>
    </submittedName>
</protein>
<dbReference type="RefSeq" id="WP_106088306.1">
    <property type="nucleotide sequence ID" value="NZ_PVNL01000031.1"/>
</dbReference>
<dbReference type="PANTHER" id="PTHR30221:SF1">
    <property type="entry name" value="SMALL-CONDUCTANCE MECHANOSENSITIVE CHANNEL"/>
    <property type="match status" value="1"/>
</dbReference>
<dbReference type="InterPro" id="IPR010920">
    <property type="entry name" value="LSM_dom_sf"/>
</dbReference>
<feature type="domain" description="Mechanosensitive ion channel MscS" evidence="8">
    <location>
        <begin position="175"/>
        <end position="240"/>
    </location>
</feature>
<proteinExistence type="inferred from homology"/>
<reference evidence="10 11" key="1">
    <citation type="submission" date="2018-03" db="EMBL/GenBank/DDBJ databases">
        <title>Draft Genome Sequences of the Obligatory Marine Myxobacteria Enhygromyxa salina SWB007.</title>
        <authorList>
            <person name="Poehlein A."/>
            <person name="Moghaddam J.A."/>
            <person name="Harms H."/>
            <person name="Alanjari M."/>
            <person name="Koenig G.M."/>
            <person name="Daniel R."/>
            <person name="Schaeberle T.F."/>
        </authorList>
    </citation>
    <scope>NUCLEOTIDE SEQUENCE [LARGE SCALE GENOMIC DNA]</scope>
    <source>
        <strain evidence="10 11">SWB007</strain>
    </source>
</reference>
<evidence type="ECO:0000259" key="9">
    <source>
        <dbReference type="Pfam" id="PF21082"/>
    </source>
</evidence>
<evidence type="ECO:0000256" key="2">
    <source>
        <dbReference type="ARBA" id="ARBA00008017"/>
    </source>
</evidence>
<dbReference type="Gene3D" id="2.30.30.60">
    <property type="match status" value="1"/>
</dbReference>
<evidence type="ECO:0000256" key="5">
    <source>
        <dbReference type="ARBA" id="ARBA00022989"/>
    </source>
</evidence>
<evidence type="ECO:0000313" key="10">
    <source>
        <dbReference type="EMBL" id="PRQ08987.1"/>
    </source>
</evidence>
<feature type="transmembrane region" description="Helical" evidence="7">
    <location>
        <begin position="55"/>
        <end position="73"/>
    </location>
</feature>
<feature type="transmembrane region" description="Helical" evidence="7">
    <location>
        <begin position="133"/>
        <end position="153"/>
    </location>
</feature>
<feature type="transmembrane region" description="Helical" evidence="7">
    <location>
        <begin position="93"/>
        <end position="113"/>
    </location>
</feature>
<dbReference type="Pfam" id="PF00924">
    <property type="entry name" value="MS_channel_2nd"/>
    <property type="match status" value="1"/>
</dbReference>
<keyword evidence="6 7" id="KW-0472">Membrane</keyword>
<dbReference type="Pfam" id="PF21082">
    <property type="entry name" value="MS_channel_3rd"/>
    <property type="match status" value="1"/>
</dbReference>
<dbReference type="Gene3D" id="1.10.287.1260">
    <property type="match status" value="1"/>
</dbReference>
<accession>A0A2S9YV52</accession>
<dbReference type="OrthoDB" id="9775207at2"/>
<keyword evidence="5 7" id="KW-1133">Transmembrane helix</keyword>
<dbReference type="InterPro" id="IPR045275">
    <property type="entry name" value="MscS_archaea/bacteria_type"/>
</dbReference>
<evidence type="ECO:0000256" key="6">
    <source>
        <dbReference type="ARBA" id="ARBA00023136"/>
    </source>
</evidence>
<sequence>MDTVLELIDDPLVQAAGIIVGSILAAWLVELAISATLAKAAAKTKTDVDDKIVEVIRRPVFLTVLLWGIDWALDVLTMPPRFANPLESSMKTLLILIWAVASTRIGSVLLSAFAAKERQRSMLQTRTLPVFDIMMRIMVVGTALYFMCLAWHIDLTAWMASAGILGVAFGFAAKDTLANLFSGIFILADGPYKVKDWIVLDNQLRGEVTHIGIRSTRILTPDDVEITVPNAVIGNAQLLNETGGAYMRQRVRINVSVAYGSDIDQVRAVLLGCTVDAPYLLDKPAPNTKFHKLGASGLEFELWVWIEQPQVRERVVDDMTARVYKALNAARIEIPYAKHDVYIRGLAPELLAQLRDPGQLRDSAPLRAPAQLRGPED</sequence>
<dbReference type="Proteomes" id="UP000238823">
    <property type="component" value="Unassembled WGS sequence"/>
</dbReference>
<feature type="domain" description="Mechanosensitive ion channel MscS C-terminal" evidence="9">
    <location>
        <begin position="251"/>
        <end position="334"/>
    </location>
</feature>
<evidence type="ECO:0000256" key="1">
    <source>
        <dbReference type="ARBA" id="ARBA00004651"/>
    </source>
</evidence>
<dbReference type="InterPro" id="IPR006685">
    <property type="entry name" value="MscS_channel_2nd"/>
</dbReference>
<dbReference type="InterPro" id="IPR049278">
    <property type="entry name" value="MS_channel_C"/>
</dbReference>
<keyword evidence="3" id="KW-1003">Cell membrane</keyword>
<dbReference type="SUPFAM" id="SSF50182">
    <property type="entry name" value="Sm-like ribonucleoproteins"/>
    <property type="match status" value="1"/>
</dbReference>
<dbReference type="InterPro" id="IPR011014">
    <property type="entry name" value="MscS_channel_TM-2"/>
</dbReference>
<comment type="similarity">
    <text evidence="2">Belongs to the MscS (TC 1.A.23) family.</text>
</comment>
<dbReference type="EMBL" id="PVNL01000031">
    <property type="protein sequence ID" value="PRQ08987.1"/>
    <property type="molecule type" value="Genomic_DNA"/>
</dbReference>
<feature type="transmembrane region" description="Helical" evidence="7">
    <location>
        <begin position="12"/>
        <end position="34"/>
    </location>
</feature>
<evidence type="ECO:0000256" key="4">
    <source>
        <dbReference type="ARBA" id="ARBA00022692"/>
    </source>
</evidence>
<comment type="caution">
    <text evidence="10">The sequence shown here is derived from an EMBL/GenBank/DDBJ whole genome shotgun (WGS) entry which is preliminary data.</text>
</comment>
<dbReference type="InterPro" id="IPR011066">
    <property type="entry name" value="MscS_channel_C_sf"/>
</dbReference>
<name>A0A2S9YV52_9BACT</name>
<evidence type="ECO:0000256" key="3">
    <source>
        <dbReference type="ARBA" id="ARBA00022475"/>
    </source>
</evidence>
<comment type="subcellular location">
    <subcellularLocation>
        <location evidence="1">Cell membrane</location>
        <topology evidence="1">Multi-pass membrane protein</topology>
    </subcellularLocation>
</comment>
<evidence type="ECO:0000256" key="7">
    <source>
        <dbReference type="SAM" id="Phobius"/>
    </source>
</evidence>
<gene>
    <name evidence="10" type="ORF">ENSA7_12580</name>
</gene>
<dbReference type="GO" id="GO:0005886">
    <property type="term" value="C:plasma membrane"/>
    <property type="evidence" value="ECO:0007669"/>
    <property type="project" value="UniProtKB-SubCell"/>
</dbReference>
<dbReference type="Gene3D" id="3.30.70.100">
    <property type="match status" value="1"/>
</dbReference>
<evidence type="ECO:0000259" key="8">
    <source>
        <dbReference type="Pfam" id="PF00924"/>
    </source>
</evidence>